<comment type="caution">
    <text evidence="1">The sequence shown here is derived from an EMBL/GenBank/DDBJ whole genome shotgun (WGS) entry which is preliminary data.</text>
</comment>
<keyword evidence="2" id="KW-1185">Reference proteome</keyword>
<gene>
    <name evidence="1" type="ORF">NCS57_01361600</name>
</gene>
<reference evidence="1" key="1">
    <citation type="submission" date="2022-06" db="EMBL/GenBank/DDBJ databases">
        <title>Fusarium solani species complex genomes reveal bases of compartmentalisation and animal pathogenesis.</title>
        <authorList>
            <person name="Tsai I.J."/>
        </authorList>
    </citation>
    <scope>NUCLEOTIDE SEQUENCE</scope>
    <source>
        <strain evidence="1">Fu6.1</strain>
    </source>
</reference>
<evidence type="ECO:0000313" key="1">
    <source>
        <dbReference type="EMBL" id="KAI8650284.1"/>
    </source>
</evidence>
<organism evidence="1 2">
    <name type="scientific">Fusarium keratoplasticum</name>
    <dbReference type="NCBI Taxonomy" id="1328300"/>
    <lineage>
        <taxon>Eukaryota</taxon>
        <taxon>Fungi</taxon>
        <taxon>Dikarya</taxon>
        <taxon>Ascomycota</taxon>
        <taxon>Pezizomycotina</taxon>
        <taxon>Sordariomycetes</taxon>
        <taxon>Hypocreomycetidae</taxon>
        <taxon>Hypocreales</taxon>
        <taxon>Nectriaceae</taxon>
        <taxon>Fusarium</taxon>
        <taxon>Fusarium solani species complex</taxon>
    </lineage>
</organism>
<proteinExistence type="predicted"/>
<accession>A0ACC0QEJ6</accession>
<protein>
    <submittedName>
        <fullName evidence="1">FAA-hydrolase domain-containing protein</fullName>
    </submittedName>
</protein>
<dbReference type="Proteomes" id="UP001065298">
    <property type="component" value="Chromosome 12"/>
</dbReference>
<evidence type="ECO:0000313" key="2">
    <source>
        <dbReference type="Proteomes" id="UP001065298"/>
    </source>
</evidence>
<name>A0ACC0QEJ6_9HYPO</name>
<dbReference type="EMBL" id="CM046514">
    <property type="protein sequence ID" value="KAI8650284.1"/>
    <property type="molecule type" value="Genomic_DNA"/>
</dbReference>
<sequence length="292" mass="31025">MAAPSFNRLVRFVPRSNAETVLIGQPVLDDIDVGLALYNGENVEVEVFSGASALNPGKGTGTLEIIGRILSPLAANEVGTIRCIGLNYKQHAQEVGLEPPTVPTVFLKPSTSLGDPWPVPTILPKLSQLDDCGDYEAELAVVIGKTAKNVSELEAMSYVLGYTASNDISSRTSQFAQSQWCYSKGFDGACPIGPTLVSTAVVPDPSEFRVRGLKNGYVMQDCGVDDLIFSVPRLVSFLSQSTTLPPGTVIITGTPAGVGVGKSPKVSLRHGDLFKVEITPHIGTLINKIQNE</sequence>